<comment type="caution">
    <text evidence="1">The sequence shown here is derived from an EMBL/GenBank/DDBJ whole genome shotgun (WGS) entry which is preliminary data.</text>
</comment>
<gene>
    <name evidence="1" type="ORF">F4820DRAFT_418134</name>
</gene>
<evidence type="ECO:0000313" key="2">
    <source>
        <dbReference type="Proteomes" id="UP001497700"/>
    </source>
</evidence>
<sequence>MSTKRAVYRELYNERGLELPSRFAIPPSRANSVRNFPADIIRSDASQARILILSGFPDLVEKFLAYKRQHGTTKEKQLYANMTAGQEIARLYRNRPLAFLNSSDDTVLRYGRRINSAARSWDAVGTDSEQVITLSEYLSYDEIMLGSFMGASSPSYFVNNGSRNNSGRPGAPGSFETRGIIVGLVGARFERPEHMDSNLILLRSWKDEQQKPSQQDPELTKIFLDFLGVKKEGFRFEGEVYIARMKIPIGLLLLEAQRYAEQESPSKMAYVYVVGLGLGVWKFDDRQPLFYVEAIRRVLVELKGSLSRIATIEIAWVDVDKVQERYLTETAREMGIKVKFSRRNPAAKLVDGEENQLLVLSYAWDANAYPGNEYWIGSLTASGDPAAAAMSTIAEIHNPEINPNIWRPYESL</sequence>
<keyword evidence="2" id="KW-1185">Reference proteome</keyword>
<evidence type="ECO:0000313" key="1">
    <source>
        <dbReference type="EMBL" id="KAI4866107.1"/>
    </source>
</evidence>
<dbReference type="EMBL" id="MU393463">
    <property type="protein sequence ID" value="KAI4866107.1"/>
    <property type="molecule type" value="Genomic_DNA"/>
</dbReference>
<reference evidence="1 2" key="1">
    <citation type="journal article" date="2022" name="New Phytol.">
        <title>Ecological generalism drives hyperdiversity of secondary metabolite gene clusters in xylarialean endophytes.</title>
        <authorList>
            <person name="Franco M.E.E."/>
            <person name="Wisecaver J.H."/>
            <person name="Arnold A.E."/>
            <person name="Ju Y.M."/>
            <person name="Slot J.C."/>
            <person name="Ahrendt S."/>
            <person name="Moore L.P."/>
            <person name="Eastman K.E."/>
            <person name="Scott K."/>
            <person name="Konkel Z."/>
            <person name="Mondo S.J."/>
            <person name="Kuo A."/>
            <person name="Hayes R.D."/>
            <person name="Haridas S."/>
            <person name="Andreopoulos B."/>
            <person name="Riley R."/>
            <person name="LaButti K."/>
            <person name="Pangilinan J."/>
            <person name="Lipzen A."/>
            <person name="Amirebrahimi M."/>
            <person name="Yan J."/>
            <person name="Adam C."/>
            <person name="Keymanesh K."/>
            <person name="Ng V."/>
            <person name="Louie K."/>
            <person name="Northen T."/>
            <person name="Drula E."/>
            <person name="Henrissat B."/>
            <person name="Hsieh H.M."/>
            <person name="Youens-Clark K."/>
            <person name="Lutzoni F."/>
            <person name="Miadlikowska J."/>
            <person name="Eastwood D.C."/>
            <person name="Hamelin R.C."/>
            <person name="Grigoriev I.V."/>
            <person name="U'Ren J.M."/>
        </authorList>
    </citation>
    <scope>NUCLEOTIDE SEQUENCE [LARGE SCALE GENOMIC DNA]</scope>
    <source>
        <strain evidence="1 2">CBS 119005</strain>
    </source>
</reference>
<proteinExistence type="predicted"/>
<dbReference type="Proteomes" id="UP001497700">
    <property type="component" value="Unassembled WGS sequence"/>
</dbReference>
<organism evidence="1 2">
    <name type="scientific">Hypoxylon rubiginosum</name>
    <dbReference type="NCBI Taxonomy" id="110542"/>
    <lineage>
        <taxon>Eukaryota</taxon>
        <taxon>Fungi</taxon>
        <taxon>Dikarya</taxon>
        <taxon>Ascomycota</taxon>
        <taxon>Pezizomycotina</taxon>
        <taxon>Sordariomycetes</taxon>
        <taxon>Xylariomycetidae</taxon>
        <taxon>Xylariales</taxon>
        <taxon>Hypoxylaceae</taxon>
        <taxon>Hypoxylon</taxon>
    </lineage>
</organism>
<protein>
    <submittedName>
        <fullName evidence="1">Uncharacterized protein</fullName>
    </submittedName>
</protein>
<accession>A0ACB9Z321</accession>
<name>A0ACB9Z321_9PEZI</name>